<reference evidence="5" key="2">
    <citation type="submission" date="2020-02" db="EMBL/GenBank/DDBJ databases">
        <authorList>
            <person name="Gilchrist C.L.M."/>
            <person name="Chooi Y.-H."/>
        </authorList>
    </citation>
    <scope>NUCLEOTIDE SEQUENCE</scope>
    <source>
        <strain evidence="5">MST-FP2251</strain>
    </source>
</reference>
<name>A0AAD4CVE2_ASPNN</name>
<accession>A0AAD4CVE2</accession>
<dbReference type="InterPro" id="IPR053201">
    <property type="entry name" value="Flavunoidine_N-MTase"/>
</dbReference>
<evidence type="ECO:0000256" key="1">
    <source>
        <dbReference type="ARBA" id="ARBA00022603"/>
    </source>
</evidence>
<comment type="caution">
    <text evidence="5">The sequence shown here is derived from an EMBL/GenBank/DDBJ whole genome shotgun (WGS) entry which is preliminary data.</text>
</comment>
<keyword evidence="6" id="KW-1185">Reference proteome</keyword>
<feature type="compositionally biased region" description="Low complexity" evidence="3">
    <location>
        <begin position="14"/>
        <end position="33"/>
    </location>
</feature>
<dbReference type="InterPro" id="IPR046341">
    <property type="entry name" value="SET_dom_sf"/>
</dbReference>
<proteinExistence type="predicted"/>
<dbReference type="Gene3D" id="2.170.270.10">
    <property type="entry name" value="SET domain"/>
    <property type="match status" value="1"/>
</dbReference>
<sequence length="183" mass="19859">MSPIAVDPTPPSSATPTSATTTSTTTSQPEPTHPTILRVLRSAKAFGSSAESLVSLPAGSVFAKITTATPAKKAYTSVQTGRDTHIELNSDLVFCNHSCDPSLNFDMHKMEVRVVDGRDLKQGDALTFFYPSSEWDMDQAFQCNCGAANCKGYIDGAQRMKTNQLAEYWLNPHIEELLKENAA</sequence>
<dbReference type="GO" id="GO:0008168">
    <property type="term" value="F:methyltransferase activity"/>
    <property type="evidence" value="ECO:0007669"/>
    <property type="project" value="UniProtKB-KW"/>
</dbReference>
<keyword evidence="2" id="KW-0808">Transferase</keyword>
<evidence type="ECO:0000256" key="2">
    <source>
        <dbReference type="ARBA" id="ARBA00022679"/>
    </source>
</evidence>
<dbReference type="EMBL" id="VCAU01000008">
    <property type="protein sequence ID" value="KAF9893198.1"/>
    <property type="molecule type" value="Genomic_DNA"/>
</dbReference>
<dbReference type="PROSITE" id="PS50868">
    <property type="entry name" value="POST_SET"/>
    <property type="match status" value="1"/>
</dbReference>
<feature type="domain" description="Post-SET" evidence="4">
    <location>
        <begin position="139"/>
        <end position="155"/>
    </location>
</feature>
<feature type="region of interest" description="Disordered" evidence="3">
    <location>
        <begin position="1"/>
        <end position="33"/>
    </location>
</feature>
<organism evidence="5 6">
    <name type="scientific">Aspergillus nanangensis</name>
    <dbReference type="NCBI Taxonomy" id="2582783"/>
    <lineage>
        <taxon>Eukaryota</taxon>
        <taxon>Fungi</taxon>
        <taxon>Dikarya</taxon>
        <taxon>Ascomycota</taxon>
        <taxon>Pezizomycotina</taxon>
        <taxon>Eurotiomycetes</taxon>
        <taxon>Eurotiomycetidae</taxon>
        <taxon>Eurotiales</taxon>
        <taxon>Aspergillaceae</taxon>
        <taxon>Aspergillus</taxon>
        <taxon>Aspergillus subgen. Circumdati</taxon>
    </lineage>
</organism>
<dbReference type="InterPro" id="IPR003616">
    <property type="entry name" value="Post-SET_dom"/>
</dbReference>
<dbReference type="SUPFAM" id="SSF82199">
    <property type="entry name" value="SET domain"/>
    <property type="match status" value="1"/>
</dbReference>
<dbReference type="Proteomes" id="UP001194746">
    <property type="component" value="Unassembled WGS sequence"/>
</dbReference>
<dbReference type="GO" id="GO:0032259">
    <property type="term" value="P:methylation"/>
    <property type="evidence" value="ECO:0007669"/>
    <property type="project" value="UniProtKB-KW"/>
</dbReference>
<dbReference type="PANTHER" id="PTHR12350:SF19">
    <property type="entry name" value="SET DOMAIN-CONTAINING PROTEIN"/>
    <property type="match status" value="1"/>
</dbReference>
<gene>
    <name evidence="5" type="ORF">FE257_011621</name>
</gene>
<evidence type="ECO:0000259" key="4">
    <source>
        <dbReference type="PROSITE" id="PS50868"/>
    </source>
</evidence>
<reference evidence="5" key="1">
    <citation type="journal article" date="2019" name="Beilstein J. Org. Chem.">
        <title>Nanangenines: drimane sesquiterpenoids as the dominant metabolite cohort of a novel Australian fungus, Aspergillus nanangensis.</title>
        <authorList>
            <person name="Lacey H.J."/>
            <person name="Gilchrist C.L.M."/>
            <person name="Crombie A."/>
            <person name="Kalaitzis J.A."/>
            <person name="Vuong D."/>
            <person name="Rutledge P.J."/>
            <person name="Turner P."/>
            <person name="Pitt J.I."/>
            <person name="Lacey E."/>
            <person name="Chooi Y.H."/>
            <person name="Piggott A.M."/>
        </authorList>
    </citation>
    <scope>NUCLEOTIDE SEQUENCE</scope>
    <source>
        <strain evidence="5">MST-FP2251</strain>
    </source>
</reference>
<keyword evidence="1" id="KW-0489">Methyltransferase</keyword>
<evidence type="ECO:0000313" key="6">
    <source>
        <dbReference type="Proteomes" id="UP001194746"/>
    </source>
</evidence>
<protein>
    <recommendedName>
        <fullName evidence="4">Post-SET domain-containing protein</fullName>
    </recommendedName>
</protein>
<evidence type="ECO:0000256" key="3">
    <source>
        <dbReference type="SAM" id="MobiDB-lite"/>
    </source>
</evidence>
<dbReference type="AlphaFoldDB" id="A0AAD4CVE2"/>
<dbReference type="PANTHER" id="PTHR12350">
    <property type="entry name" value="HISTONE-LYSINE N-METHYLTRANSFERASE-RELATED"/>
    <property type="match status" value="1"/>
</dbReference>
<evidence type="ECO:0000313" key="5">
    <source>
        <dbReference type="EMBL" id="KAF9893198.1"/>
    </source>
</evidence>